<organism evidence="2 3">
    <name type="scientific">Leptidea sinapis</name>
    <dbReference type="NCBI Taxonomy" id="189913"/>
    <lineage>
        <taxon>Eukaryota</taxon>
        <taxon>Metazoa</taxon>
        <taxon>Ecdysozoa</taxon>
        <taxon>Arthropoda</taxon>
        <taxon>Hexapoda</taxon>
        <taxon>Insecta</taxon>
        <taxon>Pterygota</taxon>
        <taxon>Neoptera</taxon>
        <taxon>Endopterygota</taxon>
        <taxon>Lepidoptera</taxon>
        <taxon>Glossata</taxon>
        <taxon>Ditrysia</taxon>
        <taxon>Papilionoidea</taxon>
        <taxon>Pieridae</taxon>
        <taxon>Dismorphiinae</taxon>
        <taxon>Leptidea</taxon>
    </lineage>
</organism>
<feature type="domain" description="Nucleolus and neural progenitor protein-like N-terminal" evidence="1">
    <location>
        <begin position="5"/>
        <end position="173"/>
    </location>
</feature>
<evidence type="ECO:0000313" key="3">
    <source>
        <dbReference type="Proteomes" id="UP000324832"/>
    </source>
</evidence>
<dbReference type="Proteomes" id="UP000324832">
    <property type="component" value="Unassembled WGS sequence"/>
</dbReference>
<dbReference type="AlphaFoldDB" id="A0A5E4QK90"/>
<dbReference type="InterPro" id="IPR052835">
    <property type="entry name" value="Nepro"/>
</dbReference>
<name>A0A5E4QK90_9NEOP</name>
<dbReference type="InterPro" id="IPR027951">
    <property type="entry name" value="Nepro_N"/>
</dbReference>
<evidence type="ECO:0000259" key="1">
    <source>
        <dbReference type="Pfam" id="PF14780"/>
    </source>
</evidence>
<keyword evidence="3" id="KW-1185">Reference proteome</keyword>
<reference evidence="2 3" key="1">
    <citation type="submission" date="2017-07" db="EMBL/GenBank/DDBJ databases">
        <authorList>
            <person name="Talla V."/>
            <person name="Backstrom N."/>
        </authorList>
    </citation>
    <scope>NUCLEOTIDE SEQUENCE [LARGE SCALE GENOMIC DNA]</scope>
</reference>
<dbReference type="PANTHER" id="PTHR34761">
    <property type="entry name" value="NUCLEOLUS AND NEURAL PROGENITOR PROTEIN"/>
    <property type="match status" value="1"/>
</dbReference>
<gene>
    <name evidence="2" type="ORF">LSINAPIS_LOCUS9467</name>
</gene>
<dbReference type="Pfam" id="PF14780">
    <property type="entry name" value="NEPRO_N"/>
    <property type="match status" value="1"/>
</dbReference>
<sequence length="389" mass="45923">MVQPWNDNSILPPPINTFLCEENIDCEQLKYITNNIVHILSWQSPFHKESALFSRFLYKFDKKFRNDVGYRNFRKVYTALKKFLKLNLIKDVKSFYSILPNDVDQEVYLPTRQMLEYLLIRIITFSKIMMRIAVCSRQAAIYYLDRIKRGESHWMSLMPYALLSRVWSMIKGLSFLPPKYELPKDLEEWLDMKHLNDFGRFEWTNKMTYNLSSIISEDEDGDLCENILEFVNQINDDSENIDEPMNTQVNNTCEEVTICTNEDTGVSISRKSQIESEPLKLMTSFRETSHLKPCDIGVPISRHSLKSETESTKYDHSIDSITNPNLINDFIAKEEIYRNESSPNALTHHLSFMQWQCLKNSLTDLISVKNRKLQRKIKQIWQEKCLDYK</sequence>
<dbReference type="EMBL" id="FZQP02003512">
    <property type="protein sequence ID" value="VVC98381.1"/>
    <property type="molecule type" value="Genomic_DNA"/>
</dbReference>
<protein>
    <recommendedName>
        <fullName evidence="1">Nucleolus and neural progenitor protein-like N-terminal domain-containing protein</fullName>
    </recommendedName>
</protein>
<dbReference type="GO" id="GO:0045747">
    <property type="term" value="P:positive regulation of Notch signaling pathway"/>
    <property type="evidence" value="ECO:0007669"/>
    <property type="project" value="TreeGrafter"/>
</dbReference>
<evidence type="ECO:0000313" key="2">
    <source>
        <dbReference type="EMBL" id="VVC98381.1"/>
    </source>
</evidence>
<accession>A0A5E4QK90</accession>
<proteinExistence type="predicted"/>
<dbReference type="GO" id="GO:0005634">
    <property type="term" value="C:nucleus"/>
    <property type="evidence" value="ECO:0007669"/>
    <property type="project" value="TreeGrafter"/>
</dbReference>
<dbReference type="PANTHER" id="PTHR34761:SF1">
    <property type="entry name" value="NUCLEOLUS AND NEURAL PROGENITOR PROTEIN"/>
    <property type="match status" value="1"/>
</dbReference>